<feature type="transmembrane region" description="Helical" evidence="1">
    <location>
        <begin position="45"/>
        <end position="76"/>
    </location>
</feature>
<sequence length="126" mass="12517">MGVGVIASGSSTRAEERTTRLVGLGTAGAIFASASSSGADLLAGAFLAGAFLAGAFLAGAFLAGAFLAGAFLTGACRVIPLESAKRRTRSPIASSKLAEWLVAPIFSSLASSSTTSLETPYSRAIS</sequence>
<evidence type="ECO:0000256" key="1">
    <source>
        <dbReference type="SAM" id="Phobius"/>
    </source>
</evidence>
<keyword evidence="1" id="KW-0472">Membrane</keyword>
<organism evidence="2">
    <name type="scientific">freshwater metagenome</name>
    <dbReference type="NCBI Taxonomy" id="449393"/>
    <lineage>
        <taxon>unclassified sequences</taxon>
        <taxon>metagenomes</taxon>
        <taxon>ecological metagenomes</taxon>
    </lineage>
</organism>
<dbReference type="EMBL" id="CAFBPQ010000102">
    <property type="protein sequence ID" value="CAB5034068.1"/>
    <property type="molecule type" value="Genomic_DNA"/>
</dbReference>
<evidence type="ECO:0000313" key="2">
    <source>
        <dbReference type="EMBL" id="CAB5034068.1"/>
    </source>
</evidence>
<name>A0A6J7S0E0_9ZZZZ</name>
<dbReference type="AlphaFoldDB" id="A0A6J7S0E0"/>
<dbReference type="SUPFAM" id="SSF141571">
    <property type="entry name" value="Pentapeptide repeat-like"/>
    <property type="match status" value="1"/>
</dbReference>
<feature type="transmembrane region" description="Helical" evidence="1">
    <location>
        <begin position="21"/>
        <end position="39"/>
    </location>
</feature>
<proteinExistence type="predicted"/>
<keyword evidence="1" id="KW-1133">Transmembrane helix</keyword>
<accession>A0A6J7S0E0</accession>
<protein>
    <submittedName>
        <fullName evidence="2">Unannotated protein</fullName>
    </submittedName>
</protein>
<gene>
    <name evidence="2" type="ORF">UFOPK4121_01690</name>
</gene>
<keyword evidence="1" id="KW-0812">Transmembrane</keyword>
<reference evidence="2" key="1">
    <citation type="submission" date="2020-05" db="EMBL/GenBank/DDBJ databases">
        <authorList>
            <person name="Chiriac C."/>
            <person name="Salcher M."/>
            <person name="Ghai R."/>
            <person name="Kavagutti S V."/>
        </authorList>
    </citation>
    <scope>NUCLEOTIDE SEQUENCE</scope>
</reference>